<evidence type="ECO:0000313" key="1">
    <source>
        <dbReference type="EMBL" id="MDK6900379.1"/>
    </source>
</evidence>
<sequence length="112" mass="12577">MSAEEATRKAWAEAVEAVYNARSMLDNYLENEDQAGSKSTIEQRDHLASASVDAETAITFFASTAQKIDFFLEEAERIKRANEELSDDVVMVPACICNGKFMESFWDDLINL</sequence>
<reference evidence="1" key="1">
    <citation type="submission" date="2023-05" db="EMBL/GenBank/DDBJ databases">
        <title>Cataloging the Phylogenetic Diversity of Human Bladder Bacteria.</title>
        <authorList>
            <person name="Du J."/>
        </authorList>
    </citation>
    <scope>NUCLEOTIDE SEQUENCE</scope>
    <source>
        <strain evidence="1">UMB8703</strain>
    </source>
</reference>
<dbReference type="AlphaFoldDB" id="A0AAW6XYR0"/>
<proteinExistence type="predicted"/>
<dbReference type="Proteomes" id="UP001230629">
    <property type="component" value="Unassembled WGS sequence"/>
</dbReference>
<evidence type="ECO:0000313" key="2">
    <source>
        <dbReference type="Proteomes" id="UP001230629"/>
    </source>
</evidence>
<protein>
    <submittedName>
        <fullName evidence="1">Uncharacterized protein</fullName>
    </submittedName>
</protein>
<gene>
    <name evidence="1" type="ORF">QP229_10515</name>
</gene>
<organism evidence="1 2">
    <name type="scientific">Streptococcus agalactiae</name>
    <dbReference type="NCBI Taxonomy" id="1311"/>
    <lineage>
        <taxon>Bacteria</taxon>
        <taxon>Bacillati</taxon>
        <taxon>Bacillota</taxon>
        <taxon>Bacilli</taxon>
        <taxon>Lactobacillales</taxon>
        <taxon>Streptococcaceae</taxon>
        <taxon>Streptococcus</taxon>
    </lineage>
</organism>
<name>A0AAW6XYR0_STRAG</name>
<comment type="caution">
    <text evidence="1">The sequence shown here is derived from an EMBL/GenBank/DDBJ whole genome shotgun (WGS) entry which is preliminary data.</text>
</comment>
<accession>A0AAW6XYR0</accession>
<dbReference type="EMBL" id="JASOIH010000036">
    <property type="protein sequence ID" value="MDK6900379.1"/>
    <property type="molecule type" value="Genomic_DNA"/>
</dbReference>